<comment type="caution">
    <text evidence="3">The sequence shown here is derived from an EMBL/GenBank/DDBJ whole genome shotgun (WGS) entry which is preliminary data.</text>
</comment>
<dbReference type="Gene3D" id="1.10.443.10">
    <property type="entry name" value="Intergrase catalytic core"/>
    <property type="match status" value="1"/>
</dbReference>
<dbReference type="InterPro" id="IPR011010">
    <property type="entry name" value="DNA_brk_join_enz"/>
</dbReference>
<keyword evidence="4" id="KW-1185">Reference proteome</keyword>
<sequence length="298" mass="34126">MLPSSLHLRLLLERQQYEDCFDELLPCISDKPSTRKNVISGWRIYLKFLEETGESLLNFNNVGEEYSRWLKAQGAAPATLNNRLVQVRKLYALLLRLELVKENPFLQTRGEHNAVDERREVYSPDEVNRLLAQADVEESLMVLLATDAGLSGSEVRHLKFVDVIEGKQLRIWRVRYRQAGFEPVQYLDCSDVLQTALDRWLQVRGAAPLFQSVPEGFVFELDGRGLTSAQLLSRLYRLCQRVNVAYKPWRALQHVAGVRKLAAGVSKQDVQQQVGVQWLGPLAKKAGLQDGRKTRWKK</sequence>
<organism evidence="3 4">
    <name type="scientific">Deinococcus antarcticus</name>
    <dbReference type="NCBI Taxonomy" id="1298767"/>
    <lineage>
        <taxon>Bacteria</taxon>
        <taxon>Thermotogati</taxon>
        <taxon>Deinococcota</taxon>
        <taxon>Deinococci</taxon>
        <taxon>Deinococcales</taxon>
        <taxon>Deinococcaceae</taxon>
        <taxon>Deinococcus</taxon>
    </lineage>
</organism>
<accession>A0ABV8A520</accession>
<dbReference type="Proteomes" id="UP001595748">
    <property type="component" value="Unassembled WGS sequence"/>
</dbReference>
<dbReference type="RefSeq" id="WP_380076546.1">
    <property type="nucleotide sequence ID" value="NZ_JBHRZF010000069.1"/>
</dbReference>
<dbReference type="SUPFAM" id="SSF56349">
    <property type="entry name" value="DNA breaking-rejoining enzymes"/>
    <property type="match status" value="1"/>
</dbReference>
<dbReference type="EMBL" id="JBHRZF010000069">
    <property type="protein sequence ID" value="MFC3860399.1"/>
    <property type="molecule type" value="Genomic_DNA"/>
</dbReference>
<protein>
    <recommendedName>
        <fullName evidence="5">Site-specific recombinase XerD</fullName>
    </recommendedName>
</protein>
<evidence type="ECO:0000256" key="2">
    <source>
        <dbReference type="ARBA" id="ARBA00023172"/>
    </source>
</evidence>
<evidence type="ECO:0000256" key="1">
    <source>
        <dbReference type="ARBA" id="ARBA00023125"/>
    </source>
</evidence>
<keyword evidence="1" id="KW-0238">DNA-binding</keyword>
<dbReference type="InterPro" id="IPR013762">
    <property type="entry name" value="Integrase-like_cat_sf"/>
</dbReference>
<evidence type="ECO:0000313" key="3">
    <source>
        <dbReference type="EMBL" id="MFC3860399.1"/>
    </source>
</evidence>
<dbReference type="Gene3D" id="1.10.150.130">
    <property type="match status" value="1"/>
</dbReference>
<reference evidence="4" key="1">
    <citation type="journal article" date="2019" name="Int. J. Syst. Evol. Microbiol.">
        <title>The Global Catalogue of Microorganisms (GCM) 10K type strain sequencing project: providing services to taxonomists for standard genome sequencing and annotation.</title>
        <authorList>
            <consortium name="The Broad Institute Genomics Platform"/>
            <consortium name="The Broad Institute Genome Sequencing Center for Infectious Disease"/>
            <person name="Wu L."/>
            <person name="Ma J."/>
        </authorList>
    </citation>
    <scope>NUCLEOTIDE SEQUENCE [LARGE SCALE GENOMIC DNA]</scope>
    <source>
        <strain evidence="4">CCTCC AB 2013263</strain>
    </source>
</reference>
<name>A0ABV8A520_9DEIO</name>
<keyword evidence="2" id="KW-0233">DNA recombination</keyword>
<proteinExistence type="predicted"/>
<evidence type="ECO:0000313" key="4">
    <source>
        <dbReference type="Proteomes" id="UP001595748"/>
    </source>
</evidence>
<evidence type="ECO:0008006" key="5">
    <source>
        <dbReference type="Google" id="ProtNLM"/>
    </source>
</evidence>
<dbReference type="InterPro" id="IPR010998">
    <property type="entry name" value="Integrase_recombinase_N"/>
</dbReference>
<gene>
    <name evidence="3" type="ORF">ACFOPQ_06430</name>
</gene>